<dbReference type="RefSeq" id="WP_151575107.1">
    <property type="nucleotide sequence ID" value="NZ_WBOT01000005.1"/>
</dbReference>
<dbReference type="Gene3D" id="2.30.30.1210">
    <property type="entry name" value="Domain of unknown function DUF1541"/>
    <property type="match status" value="1"/>
</dbReference>
<sequence>MNKYVLIGILTLLTVFGLSACGGSDENVSDENNGNDSHSHEEVDTVTDKESDAHSDHEGMNHSGSSEVAEGMTESEKPAYPVGSKAIINAQHMTGMNGAEAEISGAFDTTVYTVTYTSTTDGELVKDHKWVVHEELENEGSAPFQPGDEVVLEADHMDGMNGAAAVIDSAEQTTVYMVDYIDTETEEAVTYHKWVIEGELSSL</sequence>
<accession>A0A7V7RK34</accession>
<dbReference type="Pfam" id="PF07563">
    <property type="entry name" value="DUF1541"/>
    <property type="match status" value="2"/>
</dbReference>
<keyword evidence="2" id="KW-0732">Signal</keyword>
<evidence type="ECO:0000313" key="4">
    <source>
        <dbReference type="EMBL" id="KAB2331453.1"/>
    </source>
</evidence>
<dbReference type="AlphaFoldDB" id="A0A7V7RK34"/>
<proteinExistence type="predicted"/>
<evidence type="ECO:0000256" key="1">
    <source>
        <dbReference type="SAM" id="MobiDB-lite"/>
    </source>
</evidence>
<evidence type="ECO:0000259" key="3">
    <source>
        <dbReference type="Pfam" id="PF07563"/>
    </source>
</evidence>
<evidence type="ECO:0000313" key="5">
    <source>
        <dbReference type="Proteomes" id="UP000441354"/>
    </source>
</evidence>
<name>A0A7V7RK34_9BACI</name>
<feature type="compositionally biased region" description="Basic and acidic residues" evidence="1">
    <location>
        <begin position="37"/>
        <end position="60"/>
    </location>
</feature>
<organism evidence="4 5">
    <name type="scientific">Bacillus mesophilum</name>
    <dbReference type="NCBI Taxonomy" id="1071718"/>
    <lineage>
        <taxon>Bacteria</taxon>
        <taxon>Bacillati</taxon>
        <taxon>Bacillota</taxon>
        <taxon>Bacilli</taxon>
        <taxon>Bacillales</taxon>
        <taxon>Bacillaceae</taxon>
        <taxon>Bacillus</taxon>
    </lineage>
</organism>
<feature type="domain" description="DUF1541" evidence="3">
    <location>
        <begin position="146"/>
        <end position="197"/>
    </location>
</feature>
<dbReference type="OrthoDB" id="1701949at2"/>
<dbReference type="PROSITE" id="PS51257">
    <property type="entry name" value="PROKAR_LIPOPROTEIN"/>
    <property type="match status" value="1"/>
</dbReference>
<protein>
    <submittedName>
        <fullName evidence="4">DUF1541 domain-containing protein</fullName>
    </submittedName>
</protein>
<dbReference type="InterPro" id="IPR011438">
    <property type="entry name" value="DUF1541"/>
</dbReference>
<feature type="domain" description="DUF1541" evidence="3">
    <location>
        <begin position="82"/>
        <end position="133"/>
    </location>
</feature>
<comment type="caution">
    <text evidence="4">The sequence shown here is derived from an EMBL/GenBank/DDBJ whole genome shotgun (WGS) entry which is preliminary data.</text>
</comment>
<evidence type="ECO:0000256" key="2">
    <source>
        <dbReference type="SAM" id="SignalP"/>
    </source>
</evidence>
<feature type="signal peptide" evidence="2">
    <location>
        <begin position="1"/>
        <end position="20"/>
    </location>
</feature>
<dbReference type="EMBL" id="WBOT01000005">
    <property type="protein sequence ID" value="KAB2331453.1"/>
    <property type="molecule type" value="Genomic_DNA"/>
</dbReference>
<gene>
    <name evidence="4" type="ORF">F7732_16560</name>
</gene>
<keyword evidence="5" id="KW-1185">Reference proteome</keyword>
<dbReference type="Proteomes" id="UP000441354">
    <property type="component" value="Unassembled WGS sequence"/>
</dbReference>
<feature type="region of interest" description="Disordered" evidence="1">
    <location>
        <begin position="27"/>
        <end position="78"/>
    </location>
</feature>
<feature type="chain" id="PRO_5039452638" evidence="2">
    <location>
        <begin position="21"/>
        <end position="203"/>
    </location>
</feature>
<reference evidence="4 5" key="1">
    <citation type="journal article" date="2014" name="Arch. Microbiol.">
        <title>Bacillus mesophilum sp. nov., strain IITR-54T, a novel 4-chlorobiphenyl dechlorinating bacterium.</title>
        <authorList>
            <person name="Manickam N."/>
            <person name="Singh N.K."/>
            <person name="Bajaj A."/>
            <person name="Kumar R.M."/>
            <person name="Kaur G."/>
            <person name="Kaur N."/>
            <person name="Bala M."/>
            <person name="Kumar A."/>
            <person name="Mayilraj S."/>
        </authorList>
    </citation>
    <scope>NUCLEOTIDE SEQUENCE [LARGE SCALE GENOMIC DNA]</scope>
    <source>
        <strain evidence="4 5">IITR-54</strain>
    </source>
</reference>